<reference evidence="1" key="1">
    <citation type="submission" date="2022-09" db="EMBL/GenBank/DDBJ databases">
        <title>A Global Phylogenomic Analysis of the Shiitake Genus Lentinula.</title>
        <authorList>
            <consortium name="DOE Joint Genome Institute"/>
            <person name="Sierra-Patev S."/>
            <person name="Min B."/>
            <person name="Naranjo-Ortiz M."/>
            <person name="Looney B."/>
            <person name="Konkel Z."/>
            <person name="Slot J.C."/>
            <person name="Sakamoto Y."/>
            <person name="Steenwyk J.L."/>
            <person name="Rokas A."/>
            <person name="Carro J."/>
            <person name="Camarero S."/>
            <person name="Ferreira P."/>
            <person name="Molpeceres G."/>
            <person name="Ruiz-Duenas F.J."/>
            <person name="Serrano A."/>
            <person name="Henrissat B."/>
            <person name="Drula E."/>
            <person name="Hughes K.W."/>
            <person name="Mata J.L."/>
            <person name="Ishikawa N.K."/>
            <person name="Vargas-Isla R."/>
            <person name="Ushijima S."/>
            <person name="Smith C.A."/>
            <person name="Ahrendt S."/>
            <person name="Andreopoulos W."/>
            <person name="He G."/>
            <person name="Labutti K."/>
            <person name="Lipzen A."/>
            <person name="Ng V."/>
            <person name="Riley R."/>
            <person name="Sandor L."/>
            <person name="Barry K."/>
            <person name="Martinez A.T."/>
            <person name="Xiao Y."/>
            <person name="Gibbons J.G."/>
            <person name="Terashima K."/>
            <person name="Grigoriev I.V."/>
            <person name="Hibbett D.S."/>
        </authorList>
    </citation>
    <scope>NUCLEOTIDE SEQUENCE</scope>
    <source>
        <strain evidence="1">TMI1499</strain>
    </source>
</reference>
<protein>
    <submittedName>
        <fullName evidence="1">Uncharacterized protein</fullName>
    </submittedName>
</protein>
<proteinExistence type="predicted"/>
<comment type="caution">
    <text evidence="1">The sequence shown here is derived from an EMBL/GenBank/DDBJ whole genome shotgun (WGS) entry which is preliminary data.</text>
</comment>
<dbReference type="EMBL" id="MU795640">
    <property type="protein sequence ID" value="KAJ3805248.1"/>
    <property type="molecule type" value="Genomic_DNA"/>
</dbReference>
<evidence type="ECO:0000313" key="1">
    <source>
        <dbReference type="EMBL" id="KAJ3805248.1"/>
    </source>
</evidence>
<name>A0ACC1TKY7_9AGAR</name>
<accession>A0ACC1TKY7</accession>
<sequence>MNLQGYPANYGLNEIDSQIQASALRATRNSTLLPSDIHFHRTMDAEFSKDLDIFSSRILSVANQVLALMGTADISTKGQSKLETEDDVVDNFHSIVVDTMDRLMEKTDMSLDKHLGRNKAPAIAVNANSNATVVKSKPPTREPKGALNPAIQHASQLPKPQLNFKRDVLNDDVPWYPTLLHKYNAQVPLDFNFYEPDSQLETKKSIKLHPYRYEISHISYPPRMFQSSQPILPTPFESTTFNWVSNVTALDSMLESLRKATEIAVDLEHHSYRSYFGFLCLMQISTRQQDWIVDLLVLREEVGVLNEVFTDPKITKVLHGAESDIVWLQQDFNLYIVNLFDTFHASKLLGFPRHGLVNLLEMYCDFSPDKRYQLADWRIRPLPLEMLNYARSDTHFLLYIYDNLRNALLGRAMSLSEDCLEIEETSYSPAQASLRQVLAKSEVTALRVYEKESYDMERGSGGNGWDTLAKKWNKIHLYANSPSSKQKDIYRNIHMWRDGVAREEDESVRYVLPNHYLFQLAEHPPADMATMLKIFHFIPPVLKRRAKELLNIIREVIERYDTSGEAKSLQNVVVLETPSDAMVVEQQNSPNPTDCRSSSTHPDASPTLFPSMKPKGLTPLANGNNSAIFTARSALFGQALPISNTQTTTTLPINRFAEVIARIHSTLVIAPSVLKVIESSSASGRYRLIYFIKASSVLVKHETKKTTPAHELNLEQSISPDAEDEGSLRSTAQAEIPFIPSAQRTNNANNTTTLVEDTIVVVGQARQKKRKRVKIVPNPGEDNPKEGEGDTVPFDFASAPNILDAALSIEQSSIPRKKVKQAKGRSSLYGDFPAPPRAYSEVKSGNKSHTFK</sequence>
<keyword evidence="2" id="KW-1185">Reference proteome</keyword>
<evidence type="ECO:0000313" key="2">
    <source>
        <dbReference type="Proteomes" id="UP001163835"/>
    </source>
</evidence>
<dbReference type="Proteomes" id="UP001163835">
    <property type="component" value="Unassembled WGS sequence"/>
</dbReference>
<gene>
    <name evidence="1" type="ORF">F5876DRAFT_91581</name>
</gene>
<organism evidence="1 2">
    <name type="scientific">Lentinula aff. lateritia</name>
    <dbReference type="NCBI Taxonomy" id="2804960"/>
    <lineage>
        <taxon>Eukaryota</taxon>
        <taxon>Fungi</taxon>
        <taxon>Dikarya</taxon>
        <taxon>Basidiomycota</taxon>
        <taxon>Agaricomycotina</taxon>
        <taxon>Agaricomycetes</taxon>
        <taxon>Agaricomycetidae</taxon>
        <taxon>Agaricales</taxon>
        <taxon>Marasmiineae</taxon>
        <taxon>Omphalotaceae</taxon>
        <taxon>Lentinula</taxon>
    </lineage>
</organism>